<proteinExistence type="predicted"/>
<dbReference type="Proteomes" id="UP000479710">
    <property type="component" value="Unassembled WGS sequence"/>
</dbReference>
<name>A0A6G1D6Y1_9ORYZ</name>
<accession>A0A6G1D6Y1</accession>
<dbReference type="OrthoDB" id="1858881at2759"/>
<evidence type="ECO:0000313" key="1">
    <source>
        <dbReference type="EMBL" id="KAF0908171.1"/>
    </source>
</evidence>
<gene>
    <name evidence="1" type="ORF">E2562_022971</name>
</gene>
<organism evidence="1 2">
    <name type="scientific">Oryza meyeriana var. granulata</name>
    <dbReference type="NCBI Taxonomy" id="110450"/>
    <lineage>
        <taxon>Eukaryota</taxon>
        <taxon>Viridiplantae</taxon>
        <taxon>Streptophyta</taxon>
        <taxon>Embryophyta</taxon>
        <taxon>Tracheophyta</taxon>
        <taxon>Spermatophyta</taxon>
        <taxon>Magnoliopsida</taxon>
        <taxon>Liliopsida</taxon>
        <taxon>Poales</taxon>
        <taxon>Poaceae</taxon>
        <taxon>BOP clade</taxon>
        <taxon>Oryzoideae</taxon>
        <taxon>Oryzeae</taxon>
        <taxon>Oryzinae</taxon>
        <taxon>Oryza</taxon>
        <taxon>Oryza meyeriana</taxon>
    </lineage>
</organism>
<reference evidence="1 2" key="1">
    <citation type="submission" date="2019-11" db="EMBL/GenBank/DDBJ databases">
        <title>Whole genome sequence of Oryza granulata.</title>
        <authorList>
            <person name="Li W."/>
        </authorList>
    </citation>
    <scope>NUCLEOTIDE SEQUENCE [LARGE SCALE GENOMIC DNA]</scope>
    <source>
        <strain evidence="2">cv. Menghai</strain>
        <tissue evidence="1">Leaf</tissue>
    </source>
</reference>
<dbReference type="EMBL" id="SPHZ02000007">
    <property type="protein sequence ID" value="KAF0908171.1"/>
    <property type="molecule type" value="Genomic_DNA"/>
</dbReference>
<evidence type="ECO:0000313" key="2">
    <source>
        <dbReference type="Proteomes" id="UP000479710"/>
    </source>
</evidence>
<protein>
    <submittedName>
        <fullName evidence="1">Uncharacterized protein</fullName>
    </submittedName>
</protein>
<dbReference type="AlphaFoldDB" id="A0A6G1D6Y1"/>
<comment type="caution">
    <text evidence="1">The sequence shown here is derived from an EMBL/GenBank/DDBJ whole genome shotgun (WGS) entry which is preliminary data.</text>
</comment>
<sequence length="66" mass="6955">MTSSPLDSPASAMARWAPIGLLRAYVSSSPRGGIQIDPATHVEGFFPDNNDAAADACCFLSRRSLS</sequence>
<keyword evidence="2" id="KW-1185">Reference proteome</keyword>